<evidence type="ECO:0000313" key="4">
    <source>
        <dbReference type="Proteomes" id="UP001242480"/>
    </source>
</evidence>
<gene>
    <name evidence="3" type="ORF">QO011_000981</name>
</gene>
<name>A0ABU0J358_9HYPH</name>
<comment type="caution">
    <text evidence="3">The sequence shown here is derived from an EMBL/GenBank/DDBJ whole genome shotgun (WGS) entry which is preliminary data.</text>
</comment>
<evidence type="ECO:0000256" key="1">
    <source>
        <dbReference type="ARBA" id="ARBA00007689"/>
    </source>
</evidence>
<dbReference type="RefSeq" id="WP_307268436.1">
    <property type="nucleotide sequence ID" value="NZ_JAUSVX010000001.1"/>
</dbReference>
<comment type="similarity">
    <text evidence="1">Belongs to the YciI family.</text>
</comment>
<evidence type="ECO:0000259" key="2">
    <source>
        <dbReference type="Pfam" id="PF03795"/>
    </source>
</evidence>
<dbReference type="PANTHER" id="PTHR33606:SF3">
    <property type="entry name" value="PROTEIN YCII"/>
    <property type="match status" value="1"/>
</dbReference>
<dbReference type="Proteomes" id="UP001242480">
    <property type="component" value="Unassembled WGS sequence"/>
</dbReference>
<dbReference type="PANTHER" id="PTHR33606">
    <property type="entry name" value="PROTEIN YCII"/>
    <property type="match status" value="1"/>
</dbReference>
<feature type="domain" description="YCII-related" evidence="2">
    <location>
        <begin position="1"/>
        <end position="87"/>
    </location>
</feature>
<dbReference type="InterPro" id="IPR051807">
    <property type="entry name" value="Sec-metab_biosynth-assoc"/>
</dbReference>
<dbReference type="InterPro" id="IPR011008">
    <property type="entry name" value="Dimeric_a/b-barrel"/>
</dbReference>
<dbReference type="Gene3D" id="3.30.70.1060">
    <property type="entry name" value="Dimeric alpha+beta barrel"/>
    <property type="match status" value="1"/>
</dbReference>
<protein>
    <submittedName>
        <fullName evidence="3">Uncharacterized protein YciI</fullName>
    </submittedName>
</protein>
<accession>A0ABU0J358</accession>
<evidence type="ECO:0000313" key="3">
    <source>
        <dbReference type="EMBL" id="MDQ0467986.1"/>
    </source>
</evidence>
<dbReference type="SUPFAM" id="SSF54909">
    <property type="entry name" value="Dimeric alpha+beta barrel"/>
    <property type="match status" value="1"/>
</dbReference>
<dbReference type="InterPro" id="IPR005545">
    <property type="entry name" value="YCII"/>
</dbReference>
<organism evidence="3 4">
    <name type="scientific">Labrys wisconsinensis</name>
    <dbReference type="NCBI Taxonomy" id="425677"/>
    <lineage>
        <taxon>Bacteria</taxon>
        <taxon>Pseudomonadati</taxon>
        <taxon>Pseudomonadota</taxon>
        <taxon>Alphaproteobacteria</taxon>
        <taxon>Hyphomicrobiales</taxon>
        <taxon>Xanthobacteraceae</taxon>
        <taxon>Labrys</taxon>
    </lineage>
</organism>
<proteinExistence type="inferred from homology"/>
<sequence length="95" mass="10487">MQFVILCQDKPDSLDLRLRVRPEHLDYLHAQGDALMAAGPFLDGEERPIGSMLIVDVASEAEAKALADGDPYAKAGLFAATQIRRWRWGVKPPKA</sequence>
<keyword evidence="4" id="KW-1185">Reference proteome</keyword>
<reference evidence="3 4" key="1">
    <citation type="submission" date="2023-07" db="EMBL/GenBank/DDBJ databases">
        <title>Genomic Encyclopedia of Type Strains, Phase IV (KMG-IV): sequencing the most valuable type-strain genomes for metagenomic binning, comparative biology and taxonomic classification.</title>
        <authorList>
            <person name="Goeker M."/>
        </authorList>
    </citation>
    <scope>NUCLEOTIDE SEQUENCE [LARGE SCALE GENOMIC DNA]</scope>
    <source>
        <strain evidence="3 4">DSM 19619</strain>
    </source>
</reference>
<dbReference type="EMBL" id="JAUSVX010000001">
    <property type="protein sequence ID" value="MDQ0467986.1"/>
    <property type="molecule type" value="Genomic_DNA"/>
</dbReference>
<dbReference type="Pfam" id="PF03795">
    <property type="entry name" value="YCII"/>
    <property type="match status" value="1"/>
</dbReference>